<accession>W1N9I7</accession>
<sequence>MLIQRYCALINISVPANTSKSRQNHPVEVPAQCLHRLITPHG</sequence>
<reference evidence="1 2" key="1">
    <citation type="submission" date="2013-08" db="EMBL/GenBank/DDBJ databases">
        <title>draft genome of Halomonas huanghegensis, strain BJGMM-B45T.</title>
        <authorList>
            <person name="Miao C."/>
            <person name="Wan Y."/>
            <person name="Jin W."/>
        </authorList>
    </citation>
    <scope>NUCLEOTIDE SEQUENCE [LARGE SCALE GENOMIC DNA]</scope>
    <source>
        <strain evidence="1 2">BJGMM-B45</strain>
    </source>
</reference>
<protein>
    <submittedName>
        <fullName evidence="1">Uncharacterized protein</fullName>
    </submittedName>
</protein>
<proteinExistence type="predicted"/>
<dbReference type="AlphaFoldDB" id="W1N9I7"/>
<comment type="caution">
    <text evidence="1">The sequence shown here is derived from an EMBL/GenBank/DDBJ whole genome shotgun (WGS) entry which is preliminary data.</text>
</comment>
<keyword evidence="2" id="KW-1185">Reference proteome</keyword>
<evidence type="ECO:0000313" key="1">
    <source>
        <dbReference type="EMBL" id="ERL51595.1"/>
    </source>
</evidence>
<dbReference type="Proteomes" id="UP000019113">
    <property type="component" value="Unassembled WGS sequence"/>
</dbReference>
<organism evidence="1 2">
    <name type="scientific">Halomonas huangheensis</name>
    <dbReference type="NCBI Taxonomy" id="1178482"/>
    <lineage>
        <taxon>Bacteria</taxon>
        <taxon>Pseudomonadati</taxon>
        <taxon>Pseudomonadota</taxon>
        <taxon>Gammaproteobacteria</taxon>
        <taxon>Oceanospirillales</taxon>
        <taxon>Halomonadaceae</taxon>
        <taxon>Halomonas</taxon>
    </lineage>
</organism>
<gene>
    <name evidence="1" type="ORF">BJB45_13140</name>
</gene>
<evidence type="ECO:0000313" key="2">
    <source>
        <dbReference type="Proteomes" id="UP000019113"/>
    </source>
</evidence>
<dbReference type="PATRIC" id="fig|1178482.3.peg.1788"/>
<name>W1N9I7_9GAMM</name>
<dbReference type="EMBL" id="AVBC01000023">
    <property type="protein sequence ID" value="ERL51595.1"/>
    <property type="molecule type" value="Genomic_DNA"/>
</dbReference>